<evidence type="ECO:0000256" key="1">
    <source>
        <dbReference type="ARBA" id="ARBA00022723"/>
    </source>
</evidence>
<dbReference type="PROSITE" id="PS50206">
    <property type="entry name" value="RHODANESE_3"/>
    <property type="match status" value="2"/>
</dbReference>
<dbReference type="CDD" id="cd07724">
    <property type="entry name" value="POD-like_MBL-fold"/>
    <property type="match status" value="1"/>
</dbReference>
<dbReference type="SUPFAM" id="SSF52821">
    <property type="entry name" value="Rhodanese/Cell cycle control phosphatase"/>
    <property type="match status" value="2"/>
</dbReference>
<protein>
    <submittedName>
        <fullName evidence="3">Glyoxylase, beta-lactamase superfamily II</fullName>
    </submittedName>
</protein>
<evidence type="ECO:0000259" key="2">
    <source>
        <dbReference type="PROSITE" id="PS50206"/>
    </source>
</evidence>
<dbReference type="Gene3D" id="3.60.15.10">
    <property type="entry name" value="Ribonuclease Z/Hydroxyacylglutathione hydrolase-like"/>
    <property type="match status" value="1"/>
</dbReference>
<evidence type="ECO:0000313" key="3">
    <source>
        <dbReference type="EMBL" id="SIT77647.1"/>
    </source>
</evidence>
<dbReference type="InterPro" id="IPR044528">
    <property type="entry name" value="POD-like_MBL-fold"/>
</dbReference>
<dbReference type="EMBL" id="FTPP01000001">
    <property type="protein sequence ID" value="SIT77647.1"/>
    <property type="molecule type" value="Genomic_DNA"/>
</dbReference>
<dbReference type="Pfam" id="PF00753">
    <property type="entry name" value="Lactamase_B"/>
    <property type="match status" value="1"/>
</dbReference>
<dbReference type="CDD" id="cd00158">
    <property type="entry name" value="RHOD"/>
    <property type="match status" value="1"/>
</dbReference>
<name>A0A1R3WI84_9BACT</name>
<dbReference type="Gene3D" id="3.40.250.10">
    <property type="entry name" value="Rhodanese-like domain"/>
    <property type="match status" value="2"/>
</dbReference>
<sequence>MKIEQFVDKGLAHYAYAILNEKTGEIVLVDPARDPQPYYDYAEQHNAKIVGVIETHPHADFVSSHLEIHEKTGATIYAHSLVGADYPHTAFDEGDVLEIGEIKLKSLHTPGHSPDSISVVLEQEGKDIAVFTGDTLFIGDVGRPDLRESAGNVTAKREELARQMYHSTRGKLMKLDDAVLVYPAHGAGSLCGKGLSSANSSTIGAEKRSNYALQDMSEDQFVKVLTEDQPFIPKYFGYDVGLNKQGAPSYQPSLDKVKRLEKNHKPSGGALIVDSRSEKVFKKGHLEGAINIQNGGKFETWLGSIVGPNERYYLIAETEDELNDLIQKASKIGYELLIEGAFVQTEAGKEKSAEMNVAEFRENQDQFTIVDVRNVSEVKGGKFFSNSINIPLPELRERAREIPTDKPVVVHCAAGYRSAAGSSIVEAALPNTKVLDLSEAVNDFK</sequence>
<organism evidence="3 4">
    <name type="scientific">Pontibacter indicus</name>
    <dbReference type="NCBI Taxonomy" id="1317125"/>
    <lineage>
        <taxon>Bacteria</taxon>
        <taxon>Pseudomonadati</taxon>
        <taxon>Bacteroidota</taxon>
        <taxon>Cytophagia</taxon>
        <taxon>Cytophagales</taxon>
        <taxon>Hymenobacteraceae</taxon>
        <taxon>Pontibacter</taxon>
    </lineage>
</organism>
<dbReference type="OrthoDB" id="9784009at2"/>
<dbReference type="GO" id="GO:0070813">
    <property type="term" value="P:hydrogen sulfide metabolic process"/>
    <property type="evidence" value="ECO:0007669"/>
    <property type="project" value="TreeGrafter"/>
</dbReference>
<gene>
    <name evidence="3" type="ORF">SAMN05444128_0519</name>
</gene>
<dbReference type="STRING" id="1317125.SAMN05444128_0519"/>
<dbReference type="Proteomes" id="UP000187181">
    <property type="component" value="Unassembled WGS sequence"/>
</dbReference>
<keyword evidence="4" id="KW-1185">Reference proteome</keyword>
<dbReference type="InterPro" id="IPR051682">
    <property type="entry name" value="Mito_Persulfide_Diox"/>
</dbReference>
<dbReference type="Pfam" id="PF00581">
    <property type="entry name" value="Rhodanese"/>
    <property type="match status" value="2"/>
</dbReference>
<reference evidence="4" key="1">
    <citation type="submission" date="2017-01" db="EMBL/GenBank/DDBJ databases">
        <authorList>
            <person name="Varghese N."/>
            <person name="Submissions S."/>
        </authorList>
    </citation>
    <scope>NUCLEOTIDE SEQUENCE [LARGE SCALE GENOMIC DNA]</scope>
    <source>
        <strain evidence="4">LP100</strain>
    </source>
</reference>
<dbReference type="InterPro" id="IPR036873">
    <property type="entry name" value="Rhodanese-like_dom_sf"/>
</dbReference>
<proteinExistence type="predicted"/>
<dbReference type="InterPro" id="IPR001763">
    <property type="entry name" value="Rhodanese-like_dom"/>
</dbReference>
<evidence type="ECO:0000313" key="4">
    <source>
        <dbReference type="Proteomes" id="UP000187181"/>
    </source>
</evidence>
<dbReference type="PANTHER" id="PTHR43084:SF1">
    <property type="entry name" value="PERSULFIDE DIOXYGENASE ETHE1, MITOCHONDRIAL"/>
    <property type="match status" value="1"/>
</dbReference>
<dbReference type="FunFam" id="3.60.15.10:FF:000030">
    <property type="entry name" value="Metallo-beta-lactamase family protein"/>
    <property type="match status" value="1"/>
</dbReference>
<dbReference type="AlphaFoldDB" id="A0A1R3WI84"/>
<dbReference type="SMART" id="SM00849">
    <property type="entry name" value="Lactamase_B"/>
    <property type="match status" value="1"/>
</dbReference>
<dbReference type="PANTHER" id="PTHR43084">
    <property type="entry name" value="PERSULFIDE DIOXYGENASE ETHE1"/>
    <property type="match status" value="1"/>
</dbReference>
<dbReference type="GO" id="GO:0050313">
    <property type="term" value="F:sulfur dioxygenase activity"/>
    <property type="evidence" value="ECO:0007669"/>
    <property type="project" value="InterPro"/>
</dbReference>
<dbReference type="GO" id="GO:0006749">
    <property type="term" value="P:glutathione metabolic process"/>
    <property type="evidence" value="ECO:0007669"/>
    <property type="project" value="InterPro"/>
</dbReference>
<dbReference type="SMART" id="SM00450">
    <property type="entry name" value="RHOD"/>
    <property type="match status" value="1"/>
</dbReference>
<feature type="domain" description="Rhodanese" evidence="2">
    <location>
        <begin position="266"/>
        <end position="315"/>
    </location>
</feature>
<dbReference type="GO" id="GO:0046872">
    <property type="term" value="F:metal ion binding"/>
    <property type="evidence" value="ECO:0007669"/>
    <property type="project" value="UniProtKB-KW"/>
</dbReference>
<accession>A0A1R3WI84</accession>
<dbReference type="InterPro" id="IPR036866">
    <property type="entry name" value="RibonucZ/Hydroxyglut_hydro"/>
</dbReference>
<dbReference type="SUPFAM" id="SSF56281">
    <property type="entry name" value="Metallo-hydrolase/oxidoreductase"/>
    <property type="match status" value="1"/>
</dbReference>
<dbReference type="InterPro" id="IPR001279">
    <property type="entry name" value="Metallo-B-lactamas"/>
</dbReference>
<feature type="domain" description="Rhodanese" evidence="2">
    <location>
        <begin position="363"/>
        <end position="438"/>
    </location>
</feature>
<dbReference type="RefSeq" id="WP_076665934.1">
    <property type="nucleotide sequence ID" value="NZ_FTPP01000001.1"/>
</dbReference>
<keyword evidence="1" id="KW-0479">Metal-binding</keyword>